<protein>
    <recommendedName>
        <fullName evidence="7">Serotonin N-acetyltransferase</fullName>
        <ecNumber evidence="6">2.3.1.87</ecNumber>
    </recommendedName>
    <alternativeName>
        <fullName evidence="8">Aralkylamine N-acetyltransferase</fullName>
    </alternativeName>
</protein>
<evidence type="ECO:0000313" key="12">
    <source>
        <dbReference type="Proteomes" id="UP000887568"/>
    </source>
</evidence>
<dbReference type="Gene3D" id="3.40.630.30">
    <property type="match status" value="2"/>
</dbReference>
<dbReference type="InterPro" id="IPR016181">
    <property type="entry name" value="Acyl_CoA_acyltransferase"/>
</dbReference>
<evidence type="ECO:0000256" key="9">
    <source>
        <dbReference type="ARBA" id="ARBA00043260"/>
    </source>
</evidence>
<evidence type="ECO:0000259" key="10">
    <source>
        <dbReference type="Pfam" id="PF13673"/>
    </source>
</evidence>
<dbReference type="OrthoDB" id="30840at2759"/>
<evidence type="ECO:0000256" key="5">
    <source>
        <dbReference type="ARBA" id="ARBA00038182"/>
    </source>
</evidence>
<dbReference type="SUPFAM" id="SSF55729">
    <property type="entry name" value="Acyl-CoA N-acyltransferases (Nat)"/>
    <property type="match status" value="1"/>
</dbReference>
<comment type="catalytic activity">
    <reaction evidence="3">
        <text>a 2-arylethylamine + acetyl-CoA = an N-acetyl-2-arylethylamine + CoA + H(+)</text>
        <dbReference type="Rhea" id="RHEA:20497"/>
        <dbReference type="ChEBI" id="CHEBI:15378"/>
        <dbReference type="ChEBI" id="CHEBI:55469"/>
        <dbReference type="ChEBI" id="CHEBI:57287"/>
        <dbReference type="ChEBI" id="CHEBI:57288"/>
        <dbReference type="ChEBI" id="CHEBI:77827"/>
        <dbReference type="EC" id="2.3.1.87"/>
    </reaction>
</comment>
<evidence type="ECO:0000256" key="2">
    <source>
        <dbReference type="ARBA" id="ARBA00023315"/>
    </source>
</evidence>
<evidence type="ECO:0000256" key="7">
    <source>
        <dbReference type="ARBA" id="ARBA00039398"/>
    </source>
</evidence>
<sequence>MENMASPDVCIRKVTEQEVHDAWLIGSLSFPSDETASEERCKFRQREAPDLFWGYYESGKLISGVATALMKHLIQHVRDNLVNVTKICLLCHDFLVAFYESVGFQCLGLSQVTFGQMPWYNMVCNIQTDK</sequence>
<dbReference type="InterPro" id="IPR000182">
    <property type="entry name" value="GNAT_dom"/>
</dbReference>
<dbReference type="AlphaFoldDB" id="A0A914A1V3"/>
<reference evidence="11" key="1">
    <citation type="submission" date="2022-11" db="UniProtKB">
        <authorList>
            <consortium name="EnsemblMetazoa"/>
        </authorList>
    </citation>
    <scope>IDENTIFICATION</scope>
</reference>
<proteinExistence type="inferred from homology"/>
<dbReference type="GeneID" id="119728951"/>
<keyword evidence="2" id="KW-0012">Acyltransferase</keyword>
<dbReference type="GO" id="GO:0004059">
    <property type="term" value="F:aralkylamine N-acetyltransferase activity"/>
    <property type="evidence" value="ECO:0007669"/>
    <property type="project" value="UniProtKB-EC"/>
</dbReference>
<evidence type="ECO:0000256" key="1">
    <source>
        <dbReference type="ARBA" id="ARBA00022679"/>
    </source>
</evidence>
<dbReference type="PANTHER" id="PTHR10908:SF0">
    <property type="entry name" value="SEROTONIN N-ACETYLTRANSFERASE"/>
    <property type="match status" value="1"/>
</dbReference>
<comment type="similarity">
    <text evidence="5">Belongs to the acetyltransferase family. AANAT subfamily.</text>
</comment>
<evidence type="ECO:0000313" key="11">
    <source>
        <dbReference type="EnsemblMetazoa" id="XP_038057341.1"/>
    </source>
</evidence>
<keyword evidence="12" id="KW-1185">Reference proteome</keyword>
<dbReference type="RefSeq" id="XP_038057341.1">
    <property type="nucleotide sequence ID" value="XM_038201413.1"/>
</dbReference>
<dbReference type="GO" id="GO:0030187">
    <property type="term" value="P:melatonin biosynthetic process"/>
    <property type="evidence" value="ECO:0007669"/>
    <property type="project" value="UniProtKB-KW"/>
</dbReference>
<dbReference type="GO" id="GO:0005737">
    <property type="term" value="C:cytoplasm"/>
    <property type="evidence" value="ECO:0007669"/>
    <property type="project" value="TreeGrafter"/>
</dbReference>
<keyword evidence="1" id="KW-0808">Transferase</keyword>
<evidence type="ECO:0000256" key="6">
    <source>
        <dbReference type="ARBA" id="ARBA00039114"/>
    </source>
</evidence>
<dbReference type="EnsemblMetazoa" id="XM_038201413.1">
    <property type="protein sequence ID" value="XP_038057341.1"/>
    <property type="gene ID" value="LOC119728951"/>
</dbReference>
<evidence type="ECO:0000256" key="3">
    <source>
        <dbReference type="ARBA" id="ARBA00036561"/>
    </source>
</evidence>
<feature type="domain" description="N-acetyltransferase" evidence="10">
    <location>
        <begin position="64"/>
        <end position="123"/>
    </location>
</feature>
<name>A0A914A1V3_PATMI</name>
<dbReference type="Pfam" id="PF13673">
    <property type="entry name" value="Acetyltransf_10"/>
    <property type="match status" value="1"/>
</dbReference>
<evidence type="ECO:0000256" key="4">
    <source>
        <dbReference type="ARBA" id="ARBA00037926"/>
    </source>
</evidence>
<organism evidence="11 12">
    <name type="scientific">Patiria miniata</name>
    <name type="common">Bat star</name>
    <name type="synonym">Asterina miniata</name>
    <dbReference type="NCBI Taxonomy" id="46514"/>
    <lineage>
        <taxon>Eukaryota</taxon>
        <taxon>Metazoa</taxon>
        <taxon>Echinodermata</taxon>
        <taxon>Eleutherozoa</taxon>
        <taxon>Asterozoa</taxon>
        <taxon>Asteroidea</taxon>
        <taxon>Valvatacea</taxon>
        <taxon>Valvatida</taxon>
        <taxon>Asterinidae</taxon>
        <taxon>Patiria</taxon>
    </lineage>
</organism>
<evidence type="ECO:0000256" key="8">
    <source>
        <dbReference type="ARBA" id="ARBA00042928"/>
    </source>
</evidence>
<dbReference type="InterPro" id="IPR051635">
    <property type="entry name" value="SNAT-like"/>
</dbReference>
<dbReference type="EC" id="2.3.1.87" evidence="6"/>
<dbReference type="Proteomes" id="UP000887568">
    <property type="component" value="Unplaced"/>
</dbReference>
<keyword evidence="9" id="KW-0471">Melatonin biosynthesis</keyword>
<accession>A0A914A1V3</accession>
<dbReference type="PANTHER" id="PTHR10908">
    <property type="entry name" value="SEROTONIN N-ACETYLTRANSFERASE"/>
    <property type="match status" value="1"/>
</dbReference>
<comment type="pathway">
    <text evidence="4">Aromatic compound metabolism; melatonin biosynthesis; melatonin from serotonin: step 1/2.</text>
</comment>